<comment type="caution">
    <text evidence="2">The sequence shown here is derived from an EMBL/GenBank/DDBJ whole genome shotgun (WGS) entry which is preliminary data.</text>
</comment>
<reference evidence="2 3" key="1">
    <citation type="journal article" date="2016" name="Genome Biol. Evol.">
        <title>Divergent and convergent evolution of fungal pathogenicity.</title>
        <authorList>
            <person name="Shang Y."/>
            <person name="Xiao G."/>
            <person name="Zheng P."/>
            <person name="Cen K."/>
            <person name="Zhan S."/>
            <person name="Wang C."/>
        </authorList>
    </citation>
    <scope>NUCLEOTIDE SEQUENCE [LARGE SCALE GENOMIC DNA]</scope>
    <source>
        <strain evidence="2 3">RCEF 264</strain>
    </source>
</reference>
<feature type="region of interest" description="Disordered" evidence="1">
    <location>
        <begin position="1"/>
        <end position="35"/>
    </location>
</feature>
<dbReference type="EMBL" id="AZHD01000025">
    <property type="protein sequence ID" value="OAA54149.1"/>
    <property type="molecule type" value="Genomic_DNA"/>
</dbReference>
<gene>
    <name evidence="2" type="ORF">SPI_09083</name>
</gene>
<evidence type="ECO:0000313" key="3">
    <source>
        <dbReference type="Proteomes" id="UP000076874"/>
    </source>
</evidence>
<proteinExistence type="predicted"/>
<evidence type="ECO:0000256" key="1">
    <source>
        <dbReference type="SAM" id="MobiDB-lite"/>
    </source>
</evidence>
<name>A0A167MAY2_9HYPO</name>
<sequence>MAGRNGGRDANDGDSKKTKGGESSNDAVKGWQNKKIQLVPGKQNIRDRLYMKLYGPQDDDEPWYEDDLINGPITVVSHGDRWHGSKGHRPLLLVPGTNQDARWSSLRADGEIHRFWAEHRDDLKTRASPVYFEFTDGAPDGCCEARYRMFIQTQKSDGDETPHVMVPLLRVLLFARFFVRLRQLRLPCQGTELFLQRPKAASGDQAVDCEDAGFGCLGGLYGYQKAFADRLPVRRPRPGLTGVAAAGGRHAHPDVAWIFIFDGWIEYPVGSGQGRGRCRGLGEGKLDLEKAAERNRLSVWFKVYLPV</sequence>
<keyword evidence="3" id="KW-1185">Reference proteome</keyword>
<protein>
    <submittedName>
        <fullName evidence="2">Uncharacterized protein</fullName>
    </submittedName>
</protein>
<accession>A0A167MAY2</accession>
<organism evidence="2 3">
    <name type="scientific">Niveomyces insectorum RCEF 264</name>
    <dbReference type="NCBI Taxonomy" id="1081102"/>
    <lineage>
        <taxon>Eukaryota</taxon>
        <taxon>Fungi</taxon>
        <taxon>Dikarya</taxon>
        <taxon>Ascomycota</taxon>
        <taxon>Pezizomycotina</taxon>
        <taxon>Sordariomycetes</taxon>
        <taxon>Hypocreomycetidae</taxon>
        <taxon>Hypocreales</taxon>
        <taxon>Cordycipitaceae</taxon>
        <taxon>Niveomyces</taxon>
    </lineage>
</organism>
<feature type="compositionally biased region" description="Basic and acidic residues" evidence="1">
    <location>
        <begin position="1"/>
        <end position="20"/>
    </location>
</feature>
<dbReference type="Proteomes" id="UP000076874">
    <property type="component" value="Unassembled WGS sequence"/>
</dbReference>
<dbReference type="AlphaFoldDB" id="A0A167MAY2"/>
<evidence type="ECO:0000313" key="2">
    <source>
        <dbReference type="EMBL" id="OAA54149.1"/>
    </source>
</evidence>